<dbReference type="GO" id="GO:0008324">
    <property type="term" value="F:monoatomic cation transmembrane transporter activity"/>
    <property type="evidence" value="ECO:0007669"/>
    <property type="project" value="TreeGrafter"/>
</dbReference>
<dbReference type="EMBL" id="LDAU01000225">
    <property type="protein sequence ID" value="KRW98920.1"/>
    <property type="molecule type" value="Genomic_DNA"/>
</dbReference>
<gene>
    <name evidence="9" type="ORF">PPERSA_09445</name>
</gene>
<evidence type="ECO:0000256" key="1">
    <source>
        <dbReference type="ARBA" id="ARBA00004141"/>
    </source>
</evidence>
<dbReference type="OMA" id="MRIMACD"/>
<evidence type="ECO:0000256" key="3">
    <source>
        <dbReference type="ARBA" id="ARBA00022692"/>
    </source>
</evidence>
<name>A0A0V0Q9N1_PSEPJ</name>
<dbReference type="InParanoid" id="A0A0V0Q9N1"/>
<feature type="transmembrane region" description="Helical" evidence="7">
    <location>
        <begin position="181"/>
        <end position="200"/>
    </location>
</feature>
<dbReference type="OrthoDB" id="417205at2759"/>
<keyword evidence="4 7" id="KW-1133">Transmembrane helix</keyword>
<evidence type="ECO:0000256" key="6">
    <source>
        <dbReference type="SAM" id="MobiDB-lite"/>
    </source>
</evidence>
<feature type="transmembrane region" description="Helical" evidence="7">
    <location>
        <begin position="153"/>
        <end position="175"/>
    </location>
</feature>
<dbReference type="PANTHER" id="PTHR12266">
    <property type="entry name" value="NA+/CA2+ K+ INDEPENDENT EXCHANGER"/>
    <property type="match status" value="1"/>
</dbReference>
<dbReference type="InterPro" id="IPR004837">
    <property type="entry name" value="NaCa_Exmemb"/>
</dbReference>
<dbReference type="Proteomes" id="UP000054937">
    <property type="component" value="Unassembled WGS sequence"/>
</dbReference>
<feature type="transmembrane region" description="Helical" evidence="7">
    <location>
        <begin position="414"/>
        <end position="432"/>
    </location>
</feature>
<comment type="caution">
    <text evidence="9">The sequence shown here is derived from an EMBL/GenBank/DDBJ whole genome shotgun (WGS) entry which is preliminary data.</text>
</comment>
<evidence type="ECO:0000256" key="5">
    <source>
        <dbReference type="ARBA" id="ARBA00023136"/>
    </source>
</evidence>
<feature type="compositionally biased region" description="Low complexity" evidence="6">
    <location>
        <begin position="267"/>
        <end position="278"/>
    </location>
</feature>
<dbReference type="InterPro" id="IPR044880">
    <property type="entry name" value="NCX_ion-bd_dom_sf"/>
</dbReference>
<dbReference type="Gene3D" id="1.20.1420.30">
    <property type="entry name" value="NCX, central ion-binding region"/>
    <property type="match status" value="1"/>
</dbReference>
<feature type="transmembrane region" description="Helical" evidence="7">
    <location>
        <begin position="469"/>
        <end position="492"/>
    </location>
</feature>
<organism evidence="9 10">
    <name type="scientific">Pseudocohnilembus persalinus</name>
    <name type="common">Ciliate</name>
    <dbReference type="NCBI Taxonomy" id="266149"/>
    <lineage>
        <taxon>Eukaryota</taxon>
        <taxon>Sar</taxon>
        <taxon>Alveolata</taxon>
        <taxon>Ciliophora</taxon>
        <taxon>Intramacronucleata</taxon>
        <taxon>Oligohymenophorea</taxon>
        <taxon>Scuticociliatia</taxon>
        <taxon>Philasterida</taxon>
        <taxon>Pseudocohnilembidae</taxon>
        <taxon>Pseudocohnilembus</taxon>
    </lineage>
</organism>
<keyword evidence="2" id="KW-0813">Transport</keyword>
<evidence type="ECO:0000313" key="10">
    <source>
        <dbReference type="Proteomes" id="UP000054937"/>
    </source>
</evidence>
<feature type="region of interest" description="Disordered" evidence="6">
    <location>
        <begin position="261"/>
        <end position="286"/>
    </location>
</feature>
<keyword evidence="3 7" id="KW-0812">Transmembrane</keyword>
<evidence type="ECO:0000313" key="9">
    <source>
        <dbReference type="EMBL" id="KRW98920.1"/>
    </source>
</evidence>
<dbReference type="Pfam" id="PF01699">
    <property type="entry name" value="Na_Ca_ex"/>
    <property type="match status" value="2"/>
</dbReference>
<dbReference type="AlphaFoldDB" id="A0A0V0Q9N1"/>
<protein>
    <recommendedName>
        <fullName evidence="8">Sodium/calcium exchanger membrane region domain-containing protein</fullName>
    </recommendedName>
</protein>
<feature type="transmembrane region" description="Helical" evidence="7">
    <location>
        <begin position="386"/>
        <end position="408"/>
    </location>
</feature>
<feature type="domain" description="Sodium/calcium exchanger membrane region" evidence="8">
    <location>
        <begin position="48"/>
        <end position="198"/>
    </location>
</feature>
<keyword evidence="10" id="KW-1185">Reference proteome</keyword>
<sequence>MAQKILCSADYIDNYLNFNFSSQCGVVEEACPGQGIQKQQRFLNIEKAVIVFIAFNLLSSTAENYLSPAVTNISEKLGLSETVAGVTLVAMGNGAPDCLVAISAASGGGSSDEEGDGISFTIGSIFGAGLFVCTMCVSLVIEKAGGNLQPNKILFSRDLVFYFLAATCILVYGIIGKITFAMALGFMGIYVIYIVVVIILEMKTKNGDDEKEMQERSKTEDGLNIQVRGYSIQNEQEIKGLKQNLLNEINQDKTNQLEEIDESNETDINQKQQSINDNSSDDSVRESNIVQKPSKPFQLDIKENHYQTELVQSDNGGNSEEMNGYKKRQKFLRARHQIRMKMLNAKIQWKELEFMDKVTYIWEIPADFIRDITIPPAEETWNKYRAIISVILGLPFFMVSGILPEGLIDPAEHWYILAAAAGLGAVFGIFTWKLTHSTKAPSFCWVYSTLAFLISIAWINLIADYLIEFLSFIQIITQINQVFLGMTFLAIGNSLADYYTNGQLSQMVLILGCMVVGIISDVTAPEFQSL</sequence>
<feature type="transmembrane region" description="Helical" evidence="7">
    <location>
        <begin position="48"/>
        <end position="66"/>
    </location>
</feature>
<dbReference type="GO" id="GO:0016020">
    <property type="term" value="C:membrane"/>
    <property type="evidence" value="ECO:0007669"/>
    <property type="project" value="UniProtKB-SubCell"/>
</dbReference>
<feature type="transmembrane region" description="Helical" evidence="7">
    <location>
        <begin position="504"/>
        <end position="524"/>
    </location>
</feature>
<evidence type="ECO:0000256" key="2">
    <source>
        <dbReference type="ARBA" id="ARBA00022448"/>
    </source>
</evidence>
<evidence type="ECO:0000259" key="8">
    <source>
        <dbReference type="Pfam" id="PF01699"/>
    </source>
</evidence>
<feature type="transmembrane region" description="Helical" evidence="7">
    <location>
        <begin position="118"/>
        <end position="141"/>
    </location>
</feature>
<proteinExistence type="predicted"/>
<feature type="domain" description="Sodium/calcium exchanger membrane region" evidence="8">
    <location>
        <begin position="448"/>
        <end position="501"/>
    </location>
</feature>
<evidence type="ECO:0000256" key="4">
    <source>
        <dbReference type="ARBA" id="ARBA00022989"/>
    </source>
</evidence>
<accession>A0A0V0Q9N1</accession>
<keyword evidence="5 7" id="KW-0472">Membrane</keyword>
<comment type="subcellular location">
    <subcellularLocation>
        <location evidence="1">Membrane</location>
        <topology evidence="1">Multi-pass membrane protein</topology>
    </subcellularLocation>
</comment>
<evidence type="ECO:0000256" key="7">
    <source>
        <dbReference type="SAM" id="Phobius"/>
    </source>
</evidence>
<reference evidence="9 10" key="1">
    <citation type="journal article" date="2015" name="Sci. Rep.">
        <title>Genome of the facultative scuticociliatosis pathogen Pseudocohnilembus persalinus provides insight into its virulence through horizontal gene transfer.</title>
        <authorList>
            <person name="Xiong J."/>
            <person name="Wang G."/>
            <person name="Cheng J."/>
            <person name="Tian M."/>
            <person name="Pan X."/>
            <person name="Warren A."/>
            <person name="Jiang C."/>
            <person name="Yuan D."/>
            <person name="Miao W."/>
        </authorList>
    </citation>
    <scope>NUCLEOTIDE SEQUENCE [LARGE SCALE GENOMIC DNA]</scope>
    <source>
        <strain evidence="9">36N120E</strain>
    </source>
</reference>
<feature type="transmembrane region" description="Helical" evidence="7">
    <location>
        <begin position="444"/>
        <end position="463"/>
    </location>
</feature>
<dbReference type="PANTHER" id="PTHR12266:SF0">
    <property type="entry name" value="MITOCHONDRIAL SODIUM_CALCIUM EXCHANGER PROTEIN"/>
    <property type="match status" value="1"/>
</dbReference>
<dbReference type="InterPro" id="IPR051359">
    <property type="entry name" value="CaCA_antiporter"/>
</dbReference>